<evidence type="ECO:0000313" key="4">
    <source>
        <dbReference type="Proteomes" id="UP001342631"/>
    </source>
</evidence>
<keyword evidence="1" id="KW-0812">Transmembrane</keyword>
<keyword evidence="4" id="KW-1185">Reference proteome</keyword>
<reference evidence="3 4" key="1">
    <citation type="journal article" date="2024" name="Arch. Microbiol.">
        <title>Corallococcus caeni sp. nov., a novel myxobacterium isolated from activated sludge.</title>
        <authorList>
            <person name="Tomita S."/>
            <person name="Nakai R."/>
            <person name="Kuroda K."/>
            <person name="Kurashita H."/>
            <person name="Hatamoto M."/>
            <person name="Yamaguchi T."/>
            <person name="Narihiro T."/>
        </authorList>
    </citation>
    <scope>NUCLEOTIDE SEQUENCE [LARGE SCALE GENOMIC DNA]</scope>
    <source>
        <strain evidence="3 4">NO1</strain>
    </source>
</reference>
<sequence>MAIASRDALHTLPPALKTANLAIVFTDIKGFTERTSRQTLEENQRLLQVHETLLAPLFKAFGGRIIKSIGDAFLVTFESPTQAVLSGIAIQDRLWHHNRELLEDDQIHVRVAVNVGEVRVENNDIFGEPVNIAARVEGITDADEVFFTEAVYLSMNKAEVPSQEVGSFELKGIPGKIRVFRVPRAPYRVEAPAPDAVLPTQEELSSLPPYGNLALARVADPGLDLGALGQRAAGVGAAVGQRAAAGAVAVGQRATVLGKQARTATDALWARVYARLPPAITSKVSSTVAGWGVSAVLLAVVLLGGGLLLGEGGATLRAIRDVEGTSGAERAARVSEARRLIKQEEPDQRVYLNGRLEEAQGNWGPAMALYAQAVRKDGNGRAESRLISFLKHEQCGVRSGAAEVLAGLHLESARGPLETLADDGGPNDGASGGFLGLSTCDSKKAAASALKRLAAN</sequence>
<dbReference type="EMBL" id="BTTX01000002">
    <property type="protein sequence ID" value="GMU06021.1"/>
    <property type="molecule type" value="Genomic_DNA"/>
</dbReference>
<dbReference type="SUPFAM" id="SSF48371">
    <property type="entry name" value="ARM repeat"/>
    <property type="match status" value="1"/>
</dbReference>
<proteinExistence type="predicted"/>
<evidence type="ECO:0000259" key="2">
    <source>
        <dbReference type="PROSITE" id="PS50125"/>
    </source>
</evidence>
<accession>A0ABQ6QQ87</accession>
<keyword evidence="1" id="KW-0472">Membrane</keyword>
<feature type="transmembrane region" description="Helical" evidence="1">
    <location>
        <begin position="288"/>
        <end position="310"/>
    </location>
</feature>
<name>A0ABQ6QQ87_9BACT</name>
<organism evidence="3 4">
    <name type="scientific">Corallococcus caeni</name>
    <dbReference type="NCBI Taxonomy" id="3082388"/>
    <lineage>
        <taxon>Bacteria</taxon>
        <taxon>Pseudomonadati</taxon>
        <taxon>Myxococcota</taxon>
        <taxon>Myxococcia</taxon>
        <taxon>Myxococcales</taxon>
        <taxon>Cystobacterineae</taxon>
        <taxon>Myxococcaceae</taxon>
        <taxon>Corallococcus</taxon>
    </lineage>
</organism>
<evidence type="ECO:0000313" key="3">
    <source>
        <dbReference type="EMBL" id="GMU06021.1"/>
    </source>
</evidence>
<protein>
    <recommendedName>
        <fullName evidence="2">Guanylate cyclase domain-containing protein</fullName>
    </recommendedName>
</protein>
<dbReference type="Proteomes" id="UP001342631">
    <property type="component" value="Unassembled WGS sequence"/>
</dbReference>
<dbReference type="SUPFAM" id="SSF55073">
    <property type="entry name" value="Nucleotide cyclase"/>
    <property type="match status" value="1"/>
</dbReference>
<dbReference type="InterPro" id="IPR016024">
    <property type="entry name" value="ARM-type_fold"/>
</dbReference>
<dbReference type="PROSITE" id="PS50125">
    <property type="entry name" value="GUANYLATE_CYCLASE_2"/>
    <property type="match status" value="1"/>
</dbReference>
<dbReference type="PANTHER" id="PTHR43081">
    <property type="entry name" value="ADENYLATE CYCLASE, TERMINAL-DIFFERENTIATION SPECIFIC-RELATED"/>
    <property type="match status" value="1"/>
</dbReference>
<dbReference type="Gene3D" id="3.30.70.1230">
    <property type="entry name" value="Nucleotide cyclase"/>
    <property type="match status" value="1"/>
</dbReference>
<dbReference type="InterPro" id="IPR050697">
    <property type="entry name" value="Adenylyl/Guanylyl_Cyclase_3/4"/>
</dbReference>
<dbReference type="InterPro" id="IPR001054">
    <property type="entry name" value="A/G_cyclase"/>
</dbReference>
<gene>
    <name evidence="3" type="ORF">ASNO1_22740</name>
</gene>
<dbReference type="CDD" id="cd07302">
    <property type="entry name" value="CHD"/>
    <property type="match status" value="1"/>
</dbReference>
<dbReference type="RefSeq" id="WP_338276833.1">
    <property type="nucleotide sequence ID" value="NZ_BTTX01000002.1"/>
</dbReference>
<evidence type="ECO:0000256" key="1">
    <source>
        <dbReference type="SAM" id="Phobius"/>
    </source>
</evidence>
<feature type="domain" description="Guanylate cyclase" evidence="2">
    <location>
        <begin position="22"/>
        <end position="137"/>
    </location>
</feature>
<dbReference type="Pfam" id="PF00211">
    <property type="entry name" value="Guanylate_cyc"/>
    <property type="match status" value="1"/>
</dbReference>
<dbReference type="SMART" id="SM00044">
    <property type="entry name" value="CYCc"/>
    <property type="match status" value="1"/>
</dbReference>
<dbReference type="PANTHER" id="PTHR43081:SF1">
    <property type="entry name" value="ADENYLATE CYCLASE, TERMINAL-DIFFERENTIATION SPECIFIC"/>
    <property type="match status" value="1"/>
</dbReference>
<keyword evidence="1" id="KW-1133">Transmembrane helix</keyword>
<dbReference type="InterPro" id="IPR029787">
    <property type="entry name" value="Nucleotide_cyclase"/>
</dbReference>
<comment type="caution">
    <text evidence="3">The sequence shown here is derived from an EMBL/GenBank/DDBJ whole genome shotgun (WGS) entry which is preliminary data.</text>
</comment>